<reference evidence="11 12" key="1">
    <citation type="submission" date="2016-07" db="EMBL/GenBank/DDBJ databases">
        <title>Pervasive Adenine N6-methylation of Active Genes in Fungi.</title>
        <authorList>
            <consortium name="DOE Joint Genome Institute"/>
            <person name="Mondo S.J."/>
            <person name="Dannebaum R.O."/>
            <person name="Kuo R.C."/>
            <person name="Labutti K."/>
            <person name="Haridas S."/>
            <person name="Kuo A."/>
            <person name="Salamov A."/>
            <person name="Ahrendt S.R."/>
            <person name="Lipzen A."/>
            <person name="Sullivan W."/>
            <person name="Andreopoulos W.B."/>
            <person name="Clum A."/>
            <person name="Lindquist E."/>
            <person name="Daum C."/>
            <person name="Ramamoorthy G.K."/>
            <person name="Gryganskyi A."/>
            <person name="Culley D."/>
            <person name="Magnuson J.K."/>
            <person name="James T.Y."/>
            <person name="O'Malley M.A."/>
            <person name="Stajich J.E."/>
            <person name="Spatafora J.W."/>
            <person name="Visel A."/>
            <person name="Grigoriev I.V."/>
        </authorList>
    </citation>
    <scope>NUCLEOTIDE SEQUENCE [LARGE SCALE GENOMIC DNA]</scope>
    <source>
        <strain evidence="11 12">68-887.2</strain>
    </source>
</reference>
<comment type="similarity">
    <text evidence="2 8">Belongs to the EMP24/GP25L family.</text>
</comment>
<dbReference type="InterPro" id="IPR009038">
    <property type="entry name" value="GOLD_dom"/>
</dbReference>
<evidence type="ECO:0000256" key="5">
    <source>
        <dbReference type="ARBA" id="ARBA00022989"/>
    </source>
</evidence>
<comment type="caution">
    <text evidence="11">The sequence shown here is derived from an EMBL/GenBank/DDBJ whole genome shotgun (WGS) entry which is preliminary data.</text>
</comment>
<keyword evidence="3 8" id="KW-0812">Transmembrane</keyword>
<evidence type="ECO:0000256" key="2">
    <source>
        <dbReference type="ARBA" id="ARBA00007104"/>
    </source>
</evidence>
<dbReference type="InterPro" id="IPR036598">
    <property type="entry name" value="GOLD_dom_sf"/>
</dbReference>
<feature type="domain" description="GOLD" evidence="10">
    <location>
        <begin position="31"/>
        <end position="116"/>
    </location>
</feature>
<evidence type="ECO:0000259" key="10">
    <source>
        <dbReference type="PROSITE" id="PS50866"/>
    </source>
</evidence>
<organism evidence="11 12">
    <name type="scientific">Naematelia encephala</name>
    <dbReference type="NCBI Taxonomy" id="71784"/>
    <lineage>
        <taxon>Eukaryota</taxon>
        <taxon>Fungi</taxon>
        <taxon>Dikarya</taxon>
        <taxon>Basidiomycota</taxon>
        <taxon>Agaricomycotina</taxon>
        <taxon>Tremellomycetes</taxon>
        <taxon>Tremellales</taxon>
        <taxon>Naemateliaceae</taxon>
        <taxon>Naematelia</taxon>
    </lineage>
</organism>
<dbReference type="SMART" id="SM01190">
    <property type="entry name" value="EMP24_GP25L"/>
    <property type="match status" value="1"/>
</dbReference>
<sequence>MILRSLSFSALVLAFLTLCSAHRIEIDPGGKECFFETLQPQDRMTVTYEVGGSTGGGHLDIDFFVTEPSGDTIYTSFKEPQGTFSLAADRSGKYTYCFSNEMSSYSRKVLSFNVHGVLYVGDDEHIAPVEQEIRDLSSGLQLVKDEQAYLVVRERVHRNTAESTNSRVKWWAIVQTIILFSLCAWNVHYLKSWFEVKRVL</sequence>
<proteinExistence type="inferred from homology"/>
<comment type="subcellular location">
    <subcellularLocation>
        <location evidence="7">Endomembrane system</location>
        <topology evidence="7">Single-pass membrane protein</topology>
    </subcellularLocation>
    <subcellularLocation>
        <location evidence="1 8">Membrane</location>
        <topology evidence="1 8">Single-pass type I membrane protein</topology>
    </subcellularLocation>
</comment>
<dbReference type="FunCoup" id="A0A1Y2BCQ6">
    <property type="interactions" value="629"/>
</dbReference>
<dbReference type="PANTHER" id="PTHR22811">
    <property type="entry name" value="TRANSMEMBRANE EMP24 DOMAIN-CONTAINING PROTEIN"/>
    <property type="match status" value="1"/>
</dbReference>
<evidence type="ECO:0000256" key="3">
    <source>
        <dbReference type="ARBA" id="ARBA00022692"/>
    </source>
</evidence>
<dbReference type="AlphaFoldDB" id="A0A1Y2BCQ6"/>
<evidence type="ECO:0000313" key="12">
    <source>
        <dbReference type="Proteomes" id="UP000193986"/>
    </source>
</evidence>
<keyword evidence="12" id="KW-1185">Reference proteome</keyword>
<dbReference type="InterPro" id="IPR015720">
    <property type="entry name" value="Emp24-like"/>
</dbReference>
<dbReference type="GO" id="GO:0016020">
    <property type="term" value="C:membrane"/>
    <property type="evidence" value="ECO:0007669"/>
    <property type="project" value="UniProtKB-SubCell"/>
</dbReference>
<evidence type="ECO:0000256" key="7">
    <source>
        <dbReference type="ARBA" id="ARBA00037847"/>
    </source>
</evidence>
<protein>
    <submittedName>
        <fullName evidence="11">Putative COPII-coated vesicle protein</fullName>
    </submittedName>
</protein>
<feature type="signal peptide" evidence="9">
    <location>
        <begin position="1"/>
        <end position="21"/>
    </location>
</feature>
<dbReference type="OrthoDB" id="62956at2759"/>
<evidence type="ECO:0000256" key="6">
    <source>
        <dbReference type="ARBA" id="ARBA00023136"/>
    </source>
</evidence>
<dbReference type="Pfam" id="PF01105">
    <property type="entry name" value="EMP24_GP25L"/>
    <property type="match status" value="1"/>
</dbReference>
<evidence type="ECO:0000256" key="1">
    <source>
        <dbReference type="ARBA" id="ARBA00004479"/>
    </source>
</evidence>
<dbReference type="STRING" id="71784.A0A1Y2BCQ6"/>
<dbReference type="EMBL" id="MCFC01000009">
    <property type="protein sequence ID" value="ORY32613.1"/>
    <property type="molecule type" value="Genomic_DNA"/>
</dbReference>
<feature type="chain" id="PRO_5013163967" evidence="9">
    <location>
        <begin position="22"/>
        <end position="200"/>
    </location>
</feature>
<dbReference type="Proteomes" id="UP000193986">
    <property type="component" value="Unassembled WGS sequence"/>
</dbReference>
<name>A0A1Y2BCQ6_9TREE</name>
<keyword evidence="6" id="KW-0472">Membrane</keyword>
<dbReference type="SUPFAM" id="SSF101576">
    <property type="entry name" value="Supernatant protein factor (SPF), C-terminal domain"/>
    <property type="match status" value="1"/>
</dbReference>
<dbReference type="InParanoid" id="A0A1Y2BCQ6"/>
<accession>A0A1Y2BCQ6</accession>
<evidence type="ECO:0000256" key="4">
    <source>
        <dbReference type="ARBA" id="ARBA00022729"/>
    </source>
</evidence>
<keyword evidence="5" id="KW-1133">Transmembrane helix</keyword>
<gene>
    <name evidence="11" type="ORF">BCR39DRAFT_523132</name>
</gene>
<keyword evidence="4 9" id="KW-0732">Signal</keyword>
<evidence type="ECO:0000256" key="8">
    <source>
        <dbReference type="RuleBase" id="RU003827"/>
    </source>
</evidence>
<dbReference type="PROSITE" id="PS50866">
    <property type="entry name" value="GOLD"/>
    <property type="match status" value="1"/>
</dbReference>
<evidence type="ECO:0000256" key="9">
    <source>
        <dbReference type="SAM" id="SignalP"/>
    </source>
</evidence>
<evidence type="ECO:0000313" key="11">
    <source>
        <dbReference type="EMBL" id="ORY32613.1"/>
    </source>
</evidence>
<dbReference type="GO" id="GO:0012505">
    <property type="term" value="C:endomembrane system"/>
    <property type="evidence" value="ECO:0007669"/>
    <property type="project" value="UniProtKB-SubCell"/>
</dbReference>